<accession>K7Z4A0</accession>
<evidence type="ECO:0000313" key="2">
    <source>
        <dbReference type="Proteomes" id="UP000010077"/>
    </source>
</evidence>
<dbReference type="EMBL" id="CP003539">
    <property type="protein sequence ID" value="AFX98843.1"/>
    <property type="molecule type" value="Genomic_DNA"/>
</dbReference>
<dbReference type="AlphaFoldDB" id="K7Z4A0"/>
<gene>
    <name evidence="1" type="ORF">A1OE_655</name>
</gene>
<proteinExistence type="predicted"/>
<keyword evidence="2" id="KW-1185">Reference proteome</keyword>
<dbReference type="Proteomes" id="UP000010077">
    <property type="component" value="Chromosome"/>
</dbReference>
<reference evidence="1 2" key="1">
    <citation type="journal article" date="2012" name="Proc. Natl. Acad. Sci. U.S.A.">
        <title>Genome streamlining and chemical defense in a coral reef symbiosis.</title>
        <authorList>
            <person name="Kwan J.C."/>
            <person name="Donia M.S."/>
            <person name="Han A.W."/>
            <person name="Hirose E."/>
            <person name="Haygood M.G."/>
            <person name="Schmidt E.W."/>
        </authorList>
    </citation>
    <scope>NUCLEOTIDE SEQUENCE [LARGE SCALE GENOMIC DNA]</scope>
    <source>
        <strain evidence="1 2">L2</strain>
    </source>
</reference>
<evidence type="ECO:0000313" key="1">
    <source>
        <dbReference type="EMBL" id="AFX98843.1"/>
    </source>
</evidence>
<protein>
    <submittedName>
        <fullName evidence="1">Uncharacterized protein</fullName>
    </submittedName>
</protein>
<sequence>MIQSIKEYQSFSVIKQFSTCYFVYSKKHINLKENKLFIHYT</sequence>
<name>K7Z4A0_9PROT</name>
<organism evidence="1 2">
    <name type="scientific">Candidatus Endolissoclinum faulkneri L2</name>
    <dbReference type="NCBI Taxonomy" id="1193729"/>
    <lineage>
        <taxon>Bacteria</taxon>
        <taxon>Pseudomonadati</taxon>
        <taxon>Pseudomonadota</taxon>
        <taxon>Alphaproteobacteria</taxon>
        <taxon>Rhodospirillales</taxon>
        <taxon>Rhodospirillaceae</taxon>
        <taxon>Candidatus Endolissoclinum</taxon>
    </lineage>
</organism>
<dbReference type="HOGENOM" id="CLU_3267256_0_0_5"/>
<dbReference type="KEGG" id="thal:A1OE_655"/>